<name>A0AAW3EV41_BURGA</name>
<proteinExistence type="predicted"/>
<dbReference type="AlphaFoldDB" id="A0AAW3EV41"/>
<evidence type="ECO:0000256" key="1">
    <source>
        <dbReference type="SAM" id="MobiDB-lite"/>
    </source>
</evidence>
<evidence type="ECO:0000313" key="2">
    <source>
        <dbReference type="EMBL" id="KGC12624.1"/>
    </source>
</evidence>
<evidence type="ECO:0000313" key="3">
    <source>
        <dbReference type="Proteomes" id="UP000029590"/>
    </source>
</evidence>
<feature type="region of interest" description="Disordered" evidence="1">
    <location>
        <begin position="1"/>
        <end position="39"/>
    </location>
</feature>
<dbReference type="EMBL" id="JPGG01000016">
    <property type="protein sequence ID" value="KGC12624.1"/>
    <property type="molecule type" value="Genomic_DNA"/>
</dbReference>
<dbReference type="KEGG" id="bgo:BM43_7004"/>
<accession>A0AAW3EV41</accession>
<sequence length="39" mass="3976">MTDRQMLIGETKARAGASNAGFSGPGRAAMQTTPCHGPT</sequence>
<gene>
    <name evidence="2" type="ORF">DM48_763</name>
</gene>
<organism evidence="2 3">
    <name type="scientific">Burkholderia gladioli</name>
    <name type="common">Pseudomonas marginata</name>
    <name type="synonym">Phytomonas marginata</name>
    <dbReference type="NCBI Taxonomy" id="28095"/>
    <lineage>
        <taxon>Bacteria</taxon>
        <taxon>Pseudomonadati</taxon>
        <taxon>Pseudomonadota</taxon>
        <taxon>Betaproteobacteria</taxon>
        <taxon>Burkholderiales</taxon>
        <taxon>Burkholderiaceae</taxon>
        <taxon>Burkholderia</taxon>
    </lineage>
</organism>
<protein>
    <submittedName>
        <fullName evidence="2">Uncharacterized protein</fullName>
    </submittedName>
</protein>
<dbReference type="Proteomes" id="UP000029590">
    <property type="component" value="Unassembled WGS sequence"/>
</dbReference>
<reference evidence="2 3" key="1">
    <citation type="submission" date="2014-04" db="EMBL/GenBank/DDBJ databases">
        <authorList>
            <person name="Bishop-Lilly K.A."/>
            <person name="Broomall S.M."/>
            <person name="Chain P.S."/>
            <person name="Chertkov O."/>
            <person name="Coyne S.R."/>
            <person name="Daligault H.E."/>
            <person name="Davenport K.W."/>
            <person name="Erkkila T."/>
            <person name="Frey K.G."/>
            <person name="Gibbons H.S."/>
            <person name="Gu W."/>
            <person name="Jaissle J."/>
            <person name="Johnson S.L."/>
            <person name="Koroleva G.I."/>
            <person name="Ladner J.T."/>
            <person name="Lo C.-C."/>
            <person name="Minogue T.D."/>
            <person name="Munk C."/>
            <person name="Palacios G.F."/>
            <person name="Redden C.L."/>
            <person name="Rosenzweig C.N."/>
            <person name="Scholz M.B."/>
            <person name="Teshima H."/>
            <person name="Xu Y."/>
        </authorList>
    </citation>
    <scope>NUCLEOTIDE SEQUENCE [LARGE SCALE GENOMIC DNA]</scope>
    <source>
        <strain evidence="3">gladioli</strain>
    </source>
</reference>
<feature type="compositionally biased region" description="Polar residues" evidence="1">
    <location>
        <begin position="30"/>
        <end position="39"/>
    </location>
</feature>
<comment type="caution">
    <text evidence="2">The sequence shown here is derived from an EMBL/GenBank/DDBJ whole genome shotgun (WGS) entry which is preliminary data.</text>
</comment>